<sequence length="250" mass="27708">MVSENTKLPILQTKNIDKSFGHVQALKDVDIDLYPSEIVALIGDNGAGKSTLIKIISGIYQKDSGEVLYKGNKVEINEPKDAVQKAGISTVYQDLSLVEVQDVGVNIYLNIEPTFFGFFINYKKLYRDAEKLIEDLKIDLPSVRVNVAELSGGQRQGVAIARALARGREIFILDEPTAALGVEQQANVNNLILKLKEDQKTVLLISHNLEHVFEVADRLIILRRGEKVGERVKKTTNKEEIVGLITGAIK</sequence>
<dbReference type="AlphaFoldDB" id="A0A381ULY2"/>
<dbReference type="PANTHER" id="PTHR43790">
    <property type="entry name" value="CARBOHYDRATE TRANSPORT ATP-BINDING PROTEIN MG119-RELATED"/>
    <property type="match status" value="1"/>
</dbReference>
<dbReference type="InterPro" id="IPR050107">
    <property type="entry name" value="ABC_carbohydrate_import_ATPase"/>
</dbReference>
<proteinExistence type="predicted"/>
<evidence type="ECO:0000313" key="4">
    <source>
        <dbReference type="EMBL" id="SVA27813.1"/>
    </source>
</evidence>
<organism evidence="4">
    <name type="scientific">marine metagenome</name>
    <dbReference type="NCBI Taxonomy" id="408172"/>
    <lineage>
        <taxon>unclassified sequences</taxon>
        <taxon>metagenomes</taxon>
        <taxon>ecological metagenomes</taxon>
    </lineage>
</organism>
<evidence type="ECO:0000259" key="3">
    <source>
        <dbReference type="PROSITE" id="PS50893"/>
    </source>
</evidence>
<dbReference type="GO" id="GO:0016887">
    <property type="term" value="F:ATP hydrolysis activity"/>
    <property type="evidence" value="ECO:0007669"/>
    <property type="project" value="InterPro"/>
</dbReference>
<reference evidence="4" key="1">
    <citation type="submission" date="2018-05" db="EMBL/GenBank/DDBJ databases">
        <authorList>
            <person name="Lanie J.A."/>
            <person name="Ng W.-L."/>
            <person name="Kazmierczak K.M."/>
            <person name="Andrzejewski T.M."/>
            <person name="Davidsen T.M."/>
            <person name="Wayne K.J."/>
            <person name="Tettelin H."/>
            <person name="Glass J.I."/>
            <person name="Rusch D."/>
            <person name="Podicherti R."/>
            <person name="Tsui H.-C.T."/>
            <person name="Winkler M.E."/>
        </authorList>
    </citation>
    <scope>NUCLEOTIDE SEQUENCE</scope>
</reference>
<protein>
    <recommendedName>
        <fullName evidence="3">ABC transporter domain-containing protein</fullName>
    </recommendedName>
</protein>
<name>A0A381ULY2_9ZZZZ</name>
<dbReference type="Gene3D" id="3.40.50.300">
    <property type="entry name" value="P-loop containing nucleotide triphosphate hydrolases"/>
    <property type="match status" value="1"/>
</dbReference>
<keyword evidence="1" id="KW-0547">Nucleotide-binding</keyword>
<keyword evidence="2" id="KW-0067">ATP-binding</keyword>
<gene>
    <name evidence="4" type="ORF">METZ01_LOCUS80667</name>
</gene>
<dbReference type="CDD" id="cd03216">
    <property type="entry name" value="ABC_Carb_Monos_I"/>
    <property type="match status" value="1"/>
</dbReference>
<dbReference type="SMART" id="SM00382">
    <property type="entry name" value="AAA"/>
    <property type="match status" value="1"/>
</dbReference>
<accession>A0A381ULY2</accession>
<feature type="domain" description="ABC transporter" evidence="3">
    <location>
        <begin position="11"/>
        <end position="249"/>
    </location>
</feature>
<dbReference type="Pfam" id="PF00005">
    <property type="entry name" value="ABC_tran"/>
    <property type="match status" value="1"/>
</dbReference>
<evidence type="ECO:0000256" key="2">
    <source>
        <dbReference type="ARBA" id="ARBA00022840"/>
    </source>
</evidence>
<dbReference type="SUPFAM" id="SSF52540">
    <property type="entry name" value="P-loop containing nucleoside triphosphate hydrolases"/>
    <property type="match status" value="1"/>
</dbReference>
<dbReference type="GO" id="GO:0005524">
    <property type="term" value="F:ATP binding"/>
    <property type="evidence" value="ECO:0007669"/>
    <property type="project" value="UniProtKB-KW"/>
</dbReference>
<dbReference type="PROSITE" id="PS50893">
    <property type="entry name" value="ABC_TRANSPORTER_2"/>
    <property type="match status" value="1"/>
</dbReference>
<dbReference type="InterPro" id="IPR027417">
    <property type="entry name" value="P-loop_NTPase"/>
</dbReference>
<dbReference type="InterPro" id="IPR003439">
    <property type="entry name" value="ABC_transporter-like_ATP-bd"/>
</dbReference>
<dbReference type="PANTHER" id="PTHR43790:SF8">
    <property type="entry name" value="SUGAR ABC TRANSPORTER ATP-BINDING PROTEIN"/>
    <property type="match status" value="1"/>
</dbReference>
<dbReference type="EMBL" id="UINC01006487">
    <property type="protein sequence ID" value="SVA27813.1"/>
    <property type="molecule type" value="Genomic_DNA"/>
</dbReference>
<dbReference type="InterPro" id="IPR003593">
    <property type="entry name" value="AAA+_ATPase"/>
</dbReference>
<evidence type="ECO:0000256" key="1">
    <source>
        <dbReference type="ARBA" id="ARBA00022741"/>
    </source>
</evidence>